<name>A0A6P3ZHK8_ZIZJJ</name>
<dbReference type="GO" id="GO:0009055">
    <property type="term" value="F:electron transfer activity"/>
    <property type="evidence" value="ECO:0007669"/>
    <property type="project" value="InterPro"/>
</dbReference>
<dbReference type="InterPro" id="IPR008972">
    <property type="entry name" value="Cupredoxin"/>
</dbReference>
<dbReference type="Pfam" id="PF02298">
    <property type="entry name" value="Cu_bind_like"/>
    <property type="match status" value="1"/>
</dbReference>
<dbReference type="Gene3D" id="2.60.40.420">
    <property type="entry name" value="Cupredoxins - blue copper proteins"/>
    <property type="match status" value="1"/>
</dbReference>
<feature type="chain" id="PRO_5027907170" evidence="1">
    <location>
        <begin position="24"/>
        <end position="168"/>
    </location>
</feature>
<feature type="domain" description="Phytocyanin" evidence="2">
    <location>
        <begin position="49"/>
        <end position="163"/>
    </location>
</feature>
<protein>
    <submittedName>
        <fullName evidence="4">Early nodulin-like protein 20</fullName>
    </submittedName>
</protein>
<dbReference type="KEGG" id="zju:107411240"/>
<keyword evidence="3" id="KW-1185">Reference proteome</keyword>
<reference evidence="4" key="1">
    <citation type="submission" date="2025-08" db="UniProtKB">
        <authorList>
            <consortium name="RefSeq"/>
        </authorList>
    </citation>
    <scope>IDENTIFICATION</scope>
    <source>
        <tissue evidence="4">Seedling</tissue>
    </source>
</reference>
<dbReference type="InParanoid" id="A0A6P3ZHK8"/>
<evidence type="ECO:0000313" key="4">
    <source>
        <dbReference type="RefSeq" id="XP_015874269.1"/>
    </source>
</evidence>
<feature type="signal peptide" evidence="1">
    <location>
        <begin position="1"/>
        <end position="23"/>
    </location>
</feature>
<dbReference type="InterPro" id="IPR003245">
    <property type="entry name" value="Phytocyanin_dom"/>
</dbReference>
<sequence>MASILAQGLMTMLITCMLGVCMANRGFDHGRLGHRHVYHHPNKTQSGPNKITVGGSENWHFGYNYTIWAIKHGSFYLNDILVFKYDAPTNNTHPHSVYLLPNLRSFKKCNFSEATMLASPTQGGDEGFEFALKNRQPYYFACGEGNGYHCNSGGMKFVVWPTPRGQNF</sequence>
<proteinExistence type="predicted"/>
<dbReference type="SUPFAM" id="SSF49503">
    <property type="entry name" value="Cupredoxins"/>
    <property type="match status" value="1"/>
</dbReference>
<dbReference type="PROSITE" id="PS51485">
    <property type="entry name" value="PHYTOCYANIN"/>
    <property type="match status" value="1"/>
</dbReference>
<dbReference type="Proteomes" id="UP001652623">
    <property type="component" value="Chromosome 9"/>
</dbReference>
<gene>
    <name evidence="4" type="primary">LOC107411240</name>
</gene>
<accession>A0A6P3ZHK8</accession>
<dbReference type="RefSeq" id="XP_015874269.1">
    <property type="nucleotide sequence ID" value="XM_016018783.4"/>
</dbReference>
<dbReference type="GeneID" id="107411240"/>
<organism evidence="3 4">
    <name type="scientific">Ziziphus jujuba</name>
    <name type="common">Chinese jujube</name>
    <name type="synonym">Ziziphus sativa</name>
    <dbReference type="NCBI Taxonomy" id="326968"/>
    <lineage>
        <taxon>Eukaryota</taxon>
        <taxon>Viridiplantae</taxon>
        <taxon>Streptophyta</taxon>
        <taxon>Embryophyta</taxon>
        <taxon>Tracheophyta</taxon>
        <taxon>Spermatophyta</taxon>
        <taxon>Magnoliopsida</taxon>
        <taxon>eudicotyledons</taxon>
        <taxon>Gunneridae</taxon>
        <taxon>Pentapetalae</taxon>
        <taxon>rosids</taxon>
        <taxon>fabids</taxon>
        <taxon>Rosales</taxon>
        <taxon>Rhamnaceae</taxon>
        <taxon>Paliureae</taxon>
        <taxon>Ziziphus</taxon>
    </lineage>
</organism>
<dbReference type="AlphaFoldDB" id="A0A6P3ZHK8"/>
<dbReference type="PANTHER" id="PTHR34052">
    <property type="entry name" value="GLYCINE-RICH PROTEIN-LIKE"/>
    <property type="match status" value="1"/>
</dbReference>
<evidence type="ECO:0000259" key="2">
    <source>
        <dbReference type="PROSITE" id="PS51485"/>
    </source>
</evidence>
<evidence type="ECO:0000256" key="1">
    <source>
        <dbReference type="SAM" id="SignalP"/>
    </source>
</evidence>
<evidence type="ECO:0000313" key="3">
    <source>
        <dbReference type="Proteomes" id="UP001652623"/>
    </source>
</evidence>
<keyword evidence="1" id="KW-0732">Signal</keyword>
<dbReference type="PANTHER" id="PTHR34052:SF1">
    <property type="entry name" value="OS06G0216700 PROTEIN"/>
    <property type="match status" value="1"/>
</dbReference>